<name>A0A8W7PRQ4_ANOCL</name>
<dbReference type="Proteomes" id="UP000075882">
    <property type="component" value="Unassembled WGS sequence"/>
</dbReference>
<dbReference type="EnsemblMetazoa" id="ACOM036392-RA">
    <property type="protein sequence ID" value="ACOM036392-PA.1"/>
    <property type="gene ID" value="ACOM036392"/>
</dbReference>
<accession>A0A8W7PRQ4</accession>
<feature type="region of interest" description="Disordered" evidence="1">
    <location>
        <begin position="250"/>
        <end position="276"/>
    </location>
</feature>
<feature type="compositionally biased region" description="Low complexity" evidence="1">
    <location>
        <begin position="31"/>
        <end position="42"/>
    </location>
</feature>
<reference evidence="2" key="1">
    <citation type="submission" date="2022-08" db="UniProtKB">
        <authorList>
            <consortium name="EnsemblMetazoa"/>
        </authorList>
    </citation>
    <scope>IDENTIFICATION</scope>
</reference>
<evidence type="ECO:0000313" key="2">
    <source>
        <dbReference type="EnsemblMetazoa" id="ACOM036392-PA.1"/>
    </source>
</evidence>
<protein>
    <submittedName>
        <fullName evidence="2">Uncharacterized protein</fullName>
    </submittedName>
</protein>
<feature type="compositionally biased region" description="Basic and acidic residues" evidence="1">
    <location>
        <begin position="255"/>
        <end position="276"/>
    </location>
</feature>
<evidence type="ECO:0000256" key="1">
    <source>
        <dbReference type="SAM" id="MobiDB-lite"/>
    </source>
</evidence>
<organism evidence="2">
    <name type="scientific">Anopheles coluzzii</name>
    <name type="common">African malaria mosquito</name>
    <dbReference type="NCBI Taxonomy" id="1518534"/>
    <lineage>
        <taxon>Eukaryota</taxon>
        <taxon>Metazoa</taxon>
        <taxon>Ecdysozoa</taxon>
        <taxon>Arthropoda</taxon>
        <taxon>Hexapoda</taxon>
        <taxon>Insecta</taxon>
        <taxon>Pterygota</taxon>
        <taxon>Neoptera</taxon>
        <taxon>Endopterygota</taxon>
        <taxon>Diptera</taxon>
        <taxon>Nematocera</taxon>
        <taxon>Culicoidea</taxon>
        <taxon>Culicidae</taxon>
        <taxon>Anophelinae</taxon>
        <taxon>Anopheles</taxon>
    </lineage>
</organism>
<dbReference type="AlphaFoldDB" id="A0A8W7PRQ4"/>
<feature type="region of interest" description="Disordered" evidence="1">
    <location>
        <begin position="1"/>
        <end position="42"/>
    </location>
</feature>
<feature type="compositionally biased region" description="Basic and acidic residues" evidence="1">
    <location>
        <begin position="1"/>
        <end position="27"/>
    </location>
</feature>
<sequence length="355" mass="39871">MDDNDQKRSENPTKTQSKDQPRYDNRSALEQQQPGGDQQQTKQCLVAPDQLIGGKGRRKGLVVGRSLESVVVQVVPEPVADVAGRPQAVQLVVEPIGEAGFLRVVDTDGQSHQHYVCDVHEPAAHVKPVVVGYALQVDKESYQPRQYLRHLFQIERGAVQRVKAIFVPHQRIDRLQRAEVFALLQILVQRALVAGAHHQTVVHPQEEQRAGEVAHRQLDHRTAKQYAEQIEHRRGHTAPVHKVAHGRPVQQLNGADHDHPGQQIERHQHPDGAAERAEQLLERGVLPPSRHSQHHPHRVYRVSAFTITSEKWLPTVSRTTSRLMPPLLSSGQHSRSPAASSRIVHRFMTICVALV</sequence>
<proteinExistence type="predicted"/>